<dbReference type="OrthoDB" id="6371181at2759"/>
<evidence type="ECO:0000256" key="1">
    <source>
        <dbReference type="ARBA" id="ARBA00004123"/>
    </source>
</evidence>
<proteinExistence type="predicted"/>
<dbReference type="GO" id="GO:0005634">
    <property type="term" value="C:nucleus"/>
    <property type="evidence" value="ECO:0007669"/>
    <property type="project" value="UniProtKB-SubCell"/>
</dbReference>
<keyword evidence="10" id="KW-1185">Reference proteome</keyword>
<dbReference type="InterPro" id="IPR011598">
    <property type="entry name" value="bHLH_dom"/>
</dbReference>
<evidence type="ECO:0000256" key="5">
    <source>
        <dbReference type="ARBA" id="ARBA00023242"/>
    </source>
</evidence>
<feature type="region of interest" description="Disordered" evidence="6">
    <location>
        <begin position="253"/>
        <end position="273"/>
    </location>
</feature>
<dbReference type="InterPro" id="IPR003650">
    <property type="entry name" value="Orange_dom"/>
</dbReference>
<comment type="subcellular location">
    <subcellularLocation>
        <location evidence="1">Nucleus</location>
    </subcellularLocation>
</comment>
<dbReference type="Gene3D" id="6.10.250.980">
    <property type="match status" value="1"/>
</dbReference>
<evidence type="ECO:0000313" key="10">
    <source>
        <dbReference type="Proteomes" id="UP000285301"/>
    </source>
</evidence>
<dbReference type="GO" id="GO:0006355">
    <property type="term" value="P:regulation of DNA-templated transcription"/>
    <property type="evidence" value="ECO:0007669"/>
    <property type="project" value="InterPro"/>
</dbReference>
<dbReference type="Proteomes" id="UP000285301">
    <property type="component" value="Unassembled WGS sequence"/>
</dbReference>
<dbReference type="PROSITE" id="PS51054">
    <property type="entry name" value="ORANGE"/>
    <property type="match status" value="1"/>
</dbReference>
<evidence type="ECO:0000313" key="9">
    <source>
        <dbReference type="EMBL" id="RWS03359.1"/>
    </source>
</evidence>
<gene>
    <name evidence="9" type="ORF">B4U79_16524</name>
</gene>
<name>A0A3S3NIL1_9ACAR</name>
<dbReference type="AlphaFoldDB" id="A0A3S3NIL1"/>
<evidence type="ECO:0000256" key="3">
    <source>
        <dbReference type="ARBA" id="ARBA00023125"/>
    </source>
</evidence>
<feature type="domain" description="Orange" evidence="8">
    <location>
        <begin position="97"/>
        <end position="132"/>
    </location>
</feature>
<dbReference type="SUPFAM" id="SSF47459">
    <property type="entry name" value="HLH, helix-loop-helix DNA-binding domain"/>
    <property type="match status" value="1"/>
</dbReference>
<comment type="caution">
    <text evidence="9">The sequence shown here is derived from an EMBL/GenBank/DDBJ whole genome shotgun (WGS) entry which is preliminary data.</text>
</comment>
<dbReference type="PROSITE" id="PS50888">
    <property type="entry name" value="BHLH"/>
    <property type="match status" value="1"/>
</dbReference>
<evidence type="ECO:0000256" key="2">
    <source>
        <dbReference type="ARBA" id="ARBA00023015"/>
    </source>
</evidence>
<dbReference type="Pfam" id="PF00010">
    <property type="entry name" value="HLH"/>
    <property type="match status" value="1"/>
</dbReference>
<dbReference type="PANTHER" id="PTHR10985">
    <property type="entry name" value="BASIC HELIX-LOOP-HELIX TRANSCRIPTION FACTOR, HES-RELATED"/>
    <property type="match status" value="1"/>
</dbReference>
<organism evidence="9 10">
    <name type="scientific">Dinothrombium tinctorium</name>
    <dbReference type="NCBI Taxonomy" id="1965070"/>
    <lineage>
        <taxon>Eukaryota</taxon>
        <taxon>Metazoa</taxon>
        <taxon>Ecdysozoa</taxon>
        <taxon>Arthropoda</taxon>
        <taxon>Chelicerata</taxon>
        <taxon>Arachnida</taxon>
        <taxon>Acari</taxon>
        <taxon>Acariformes</taxon>
        <taxon>Trombidiformes</taxon>
        <taxon>Prostigmata</taxon>
        <taxon>Anystina</taxon>
        <taxon>Parasitengona</taxon>
        <taxon>Trombidioidea</taxon>
        <taxon>Trombidiidae</taxon>
        <taxon>Dinothrombium</taxon>
    </lineage>
</organism>
<evidence type="ECO:0000256" key="4">
    <source>
        <dbReference type="ARBA" id="ARBA00023163"/>
    </source>
</evidence>
<dbReference type="InterPro" id="IPR036638">
    <property type="entry name" value="HLH_DNA-bd_sf"/>
</dbReference>
<dbReference type="GO" id="GO:0046983">
    <property type="term" value="F:protein dimerization activity"/>
    <property type="evidence" value="ECO:0007669"/>
    <property type="project" value="InterPro"/>
</dbReference>
<dbReference type="SUPFAM" id="SSF158457">
    <property type="entry name" value="Orange domain-like"/>
    <property type="match status" value="1"/>
</dbReference>
<protein>
    <submittedName>
        <fullName evidence="9">Hairy/enhancer-of-split related with YRPW motif protein 1-like protein</fullName>
    </submittedName>
</protein>
<reference evidence="9 10" key="1">
    <citation type="journal article" date="2018" name="Gigascience">
        <title>Genomes of trombidid mites reveal novel predicted allergens and laterally-transferred genes associated with secondary metabolism.</title>
        <authorList>
            <person name="Dong X."/>
            <person name="Chaisiri K."/>
            <person name="Xia D."/>
            <person name="Armstrong S.D."/>
            <person name="Fang Y."/>
            <person name="Donnelly M.J."/>
            <person name="Kadowaki T."/>
            <person name="McGarry J.W."/>
            <person name="Darby A.C."/>
            <person name="Makepeace B.L."/>
        </authorList>
    </citation>
    <scope>NUCLEOTIDE SEQUENCE [LARGE SCALE GENOMIC DNA]</scope>
    <source>
        <strain evidence="9">UoL-WK</strain>
    </source>
</reference>
<dbReference type="GO" id="GO:0003677">
    <property type="term" value="F:DNA binding"/>
    <property type="evidence" value="ECO:0007669"/>
    <property type="project" value="UniProtKB-KW"/>
</dbReference>
<dbReference type="SMART" id="SM00353">
    <property type="entry name" value="HLH"/>
    <property type="match status" value="1"/>
</dbReference>
<dbReference type="STRING" id="1965070.A0A3S3NIL1"/>
<dbReference type="Gene3D" id="4.10.280.10">
    <property type="entry name" value="Helix-loop-helix DNA-binding domain"/>
    <property type="match status" value="1"/>
</dbReference>
<dbReference type="InterPro" id="IPR050370">
    <property type="entry name" value="HES_HEY"/>
</dbReference>
<sequence>MNSKVEMVENMSVVEQDVDDNGFSRKKTSRDPLSHRIIEKRRRDRMNTCLQDLGSLIPQHYLKKTEIVEMAIKYLKHLTNSQSAHLQMCKEECRKQFLFGFQECMSESIRFLVEIEEIAYQDGLCLRLVNHLQKHVSKLNTIDSVSQQPKMMIFEEMDLKNSKESDVESMKHASKEIAADKRLLSTENVSIQSAQCENLAPSISPLPAPESSARNNYKFKKNMKERFQADVQKDNVNQFNSKSSIVRSVSAFGNSGDSESMSSDSSTNTSSSFTRIRSSSLNCASSSQNMELSPPNSVNERIQSKLVLPGFILHPCETFYVPIKLNLSSSSHLFNNASNAASLNLCPVNITIAFEEKTRGESVGKTVKKSNL</sequence>
<dbReference type="SMART" id="SM00511">
    <property type="entry name" value="ORANGE"/>
    <property type="match status" value="1"/>
</dbReference>
<dbReference type="Pfam" id="PF07527">
    <property type="entry name" value="Hairy_orange"/>
    <property type="match status" value="1"/>
</dbReference>
<evidence type="ECO:0000256" key="6">
    <source>
        <dbReference type="SAM" id="MobiDB-lite"/>
    </source>
</evidence>
<keyword evidence="5" id="KW-0539">Nucleus</keyword>
<accession>A0A3S3NIL1</accession>
<keyword evidence="3" id="KW-0238">DNA-binding</keyword>
<keyword evidence="4" id="KW-0804">Transcription</keyword>
<evidence type="ECO:0000259" key="8">
    <source>
        <dbReference type="PROSITE" id="PS51054"/>
    </source>
</evidence>
<evidence type="ECO:0000259" key="7">
    <source>
        <dbReference type="PROSITE" id="PS50888"/>
    </source>
</evidence>
<keyword evidence="2" id="KW-0805">Transcription regulation</keyword>
<dbReference type="EMBL" id="NCKU01006579">
    <property type="protein sequence ID" value="RWS03359.1"/>
    <property type="molecule type" value="Genomic_DNA"/>
</dbReference>
<feature type="domain" description="BHLH" evidence="7">
    <location>
        <begin position="30"/>
        <end position="78"/>
    </location>
</feature>